<keyword evidence="1" id="KW-0472">Membrane</keyword>
<feature type="domain" description="CWH43-like N-terminal" evidence="2">
    <location>
        <begin position="3"/>
        <end position="183"/>
    </location>
</feature>
<feature type="transmembrane region" description="Helical" evidence="1">
    <location>
        <begin position="131"/>
        <end position="155"/>
    </location>
</feature>
<dbReference type="AlphaFoldDB" id="A0AAI9EBE4"/>
<organism evidence="3 4">
    <name type="scientific">Lecanosticta acicola</name>
    <dbReference type="NCBI Taxonomy" id="111012"/>
    <lineage>
        <taxon>Eukaryota</taxon>
        <taxon>Fungi</taxon>
        <taxon>Dikarya</taxon>
        <taxon>Ascomycota</taxon>
        <taxon>Pezizomycotina</taxon>
        <taxon>Dothideomycetes</taxon>
        <taxon>Dothideomycetidae</taxon>
        <taxon>Mycosphaerellales</taxon>
        <taxon>Mycosphaerellaceae</taxon>
        <taxon>Lecanosticta</taxon>
    </lineage>
</organism>
<dbReference type="InterPro" id="IPR019402">
    <property type="entry name" value="CWH43_N"/>
</dbReference>
<dbReference type="Proteomes" id="UP001296104">
    <property type="component" value="Unassembled WGS sequence"/>
</dbReference>
<keyword evidence="1" id="KW-0812">Transmembrane</keyword>
<evidence type="ECO:0000256" key="1">
    <source>
        <dbReference type="SAM" id="Phobius"/>
    </source>
</evidence>
<feature type="transmembrane region" description="Helical" evidence="1">
    <location>
        <begin position="94"/>
        <end position="111"/>
    </location>
</feature>
<evidence type="ECO:0000313" key="3">
    <source>
        <dbReference type="EMBL" id="CAK4029255.1"/>
    </source>
</evidence>
<keyword evidence="1" id="KW-1133">Transmembrane helix</keyword>
<feature type="transmembrane region" description="Helical" evidence="1">
    <location>
        <begin position="161"/>
        <end position="182"/>
    </location>
</feature>
<reference evidence="3" key="1">
    <citation type="submission" date="2023-11" db="EMBL/GenBank/DDBJ databases">
        <authorList>
            <person name="Alioto T."/>
            <person name="Alioto T."/>
            <person name="Gomez Garrido J."/>
        </authorList>
    </citation>
    <scope>NUCLEOTIDE SEQUENCE</scope>
</reference>
<proteinExistence type="predicted"/>
<dbReference type="EMBL" id="CAVMBE010000033">
    <property type="protein sequence ID" value="CAK4029255.1"/>
    <property type="molecule type" value="Genomic_DNA"/>
</dbReference>
<accession>A0AAI9EBE4</accession>
<gene>
    <name evidence="3" type="ORF">LECACI_7A005241</name>
</gene>
<protein>
    <recommendedName>
        <fullName evidence="2">CWH43-like N-terminal domain-containing protein</fullName>
    </recommendedName>
</protein>
<keyword evidence="4" id="KW-1185">Reference proteome</keyword>
<name>A0AAI9EBE4_9PEZI</name>
<comment type="caution">
    <text evidence="3">The sequence shown here is derived from an EMBL/GenBank/DDBJ whole genome shotgun (WGS) entry which is preliminary data.</text>
</comment>
<feature type="transmembrane region" description="Helical" evidence="1">
    <location>
        <begin position="61"/>
        <end position="82"/>
    </location>
</feature>
<evidence type="ECO:0000313" key="4">
    <source>
        <dbReference type="Proteomes" id="UP001296104"/>
    </source>
</evidence>
<dbReference type="Pfam" id="PF10277">
    <property type="entry name" value="Frag1"/>
    <property type="match status" value="1"/>
</dbReference>
<feature type="transmembrane region" description="Helical" evidence="1">
    <location>
        <begin position="22"/>
        <end position="40"/>
    </location>
</feature>
<evidence type="ECO:0000259" key="2">
    <source>
        <dbReference type="Pfam" id="PF10277"/>
    </source>
</evidence>
<sequence>MQTKQSLAYISDVGASEWGKPLFITGSAITVCSFSAAFFTERWLRHKGLLIHASSFWGSTMSVLASFFTLMGAAGLMNLTIWDARNHTHVHDPSIGVFIGGYLLAAIFMCLEKHRISLKFPSNPLIRRSYIVKLCFILIELGLTAIFGCTALTGFTNLSVVFEWFVALFFIFYMWSFAMDFLPIPGTLGMGVGMQGTEVEIGLDNDQVELVGDSEKLWELELVSVQRPGTAWGGKRVLTTRTKTLGWDDGMDGSTKIVKLR</sequence>